<dbReference type="HOGENOM" id="CLU_109090_0_0_1"/>
<reference evidence="2 3" key="1">
    <citation type="journal article" date="2007" name="Nature">
        <title>Evolution of genes and genomes on the Drosophila phylogeny.</title>
        <authorList>
            <consortium name="Drosophila 12 Genomes Consortium"/>
            <person name="Clark A.G."/>
            <person name="Eisen M.B."/>
            <person name="Smith D.R."/>
            <person name="Bergman C.M."/>
            <person name="Oliver B."/>
            <person name="Markow T.A."/>
            <person name="Kaufman T.C."/>
            <person name="Kellis M."/>
            <person name="Gelbart W."/>
            <person name="Iyer V.N."/>
            <person name="Pollard D.A."/>
            <person name="Sackton T.B."/>
            <person name="Larracuente A.M."/>
            <person name="Singh N.D."/>
            <person name="Abad J.P."/>
            <person name="Abt D.N."/>
            <person name="Adryan B."/>
            <person name="Aguade M."/>
            <person name="Akashi H."/>
            <person name="Anderson W.W."/>
            <person name="Aquadro C.F."/>
            <person name="Ardell D.H."/>
            <person name="Arguello R."/>
            <person name="Artieri C.G."/>
            <person name="Barbash D.A."/>
            <person name="Barker D."/>
            <person name="Barsanti P."/>
            <person name="Batterham P."/>
            <person name="Batzoglou S."/>
            <person name="Begun D."/>
            <person name="Bhutkar A."/>
            <person name="Blanco E."/>
            <person name="Bosak S.A."/>
            <person name="Bradley R.K."/>
            <person name="Brand A.D."/>
            <person name="Brent M.R."/>
            <person name="Brooks A.N."/>
            <person name="Brown R.H."/>
            <person name="Butlin R.K."/>
            <person name="Caggese C."/>
            <person name="Calvi B.R."/>
            <person name="Bernardo de Carvalho A."/>
            <person name="Caspi A."/>
            <person name="Castrezana S."/>
            <person name="Celniker S.E."/>
            <person name="Chang J.L."/>
            <person name="Chapple C."/>
            <person name="Chatterji S."/>
            <person name="Chinwalla A."/>
            <person name="Civetta A."/>
            <person name="Clifton S.W."/>
            <person name="Comeron J.M."/>
            <person name="Costello J.C."/>
            <person name="Coyne J.A."/>
            <person name="Daub J."/>
            <person name="David R.G."/>
            <person name="Delcher A.L."/>
            <person name="Delehaunty K."/>
            <person name="Do C.B."/>
            <person name="Ebling H."/>
            <person name="Edwards K."/>
            <person name="Eickbush T."/>
            <person name="Evans J.D."/>
            <person name="Filipski A."/>
            <person name="Findeiss S."/>
            <person name="Freyhult E."/>
            <person name="Fulton L."/>
            <person name="Fulton R."/>
            <person name="Garcia A.C."/>
            <person name="Gardiner A."/>
            <person name="Garfield D.A."/>
            <person name="Garvin B.E."/>
            <person name="Gibson G."/>
            <person name="Gilbert D."/>
            <person name="Gnerre S."/>
            <person name="Godfrey J."/>
            <person name="Good R."/>
            <person name="Gotea V."/>
            <person name="Gravely B."/>
            <person name="Greenberg A.J."/>
            <person name="Griffiths-Jones S."/>
            <person name="Gross S."/>
            <person name="Guigo R."/>
            <person name="Gustafson E.A."/>
            <person name="Haerty W."/>
            <person name="Hahn M.W."/>
            <person name="Halligan D.L."/>
            <person name="Halpern A.L."/>
            <person name="Halter G.M."/>
            <person name="Han M.V."/>
            <person name="Heger A."/>
            <person name="Hillier L."/>
            <person name="Hinrichs A.S."/>
            <person name="Holmes I."/>
            <person name="Hoskins R.A."/>
            <person name="Hubisz M.J."/>
            <person name="Hultmark D."/>
            <person name="Huntley M.A."/>
            <person name="Jaffe D.B."/>
            <person name="Jagadeeshan S."/>
            <person name="Jeck W.R."/>
            <person name="Johnson J."/>
            <person name="Jones C.D."/>
            <person name="Jordan W.C."/>
            <person name="Karpen G.H."/>
            <person name="Kataoka E."/>
            <person name="Keightley P.D."/>
            <person name="Kheradpour P."/>
            <person name="Kirkness E.F."/>
            <person name="Koerich L.B."/>
            <person name="Kristiansen K."/>
            <person name="Kudrna D."/>
            <person name="Kulathinal R.J."/>
            <person name="Kumar S."/>
            <person name="Kwok R."/>
            <person name="Lander E."/>
            <person name="Langley C.H."/>
            <person name="Lapoint R."/>
            <person name="Lazzaro B.P."/>
            <person name="Lee S.J."/>
            <person name="Levesque L."/>
            <person name="Li R."/>
            <person name="Lin C.F."/>
            <person name="Lin M.F."/>
            <person name="Lindblad-Toh K."/>
            <person name="Llopart A."/>
            <person name="Long M."/>
            <person name="Low L."/>
            <person name="Lozovsky E."/>
            <person name="Lu J."/>
            <person name="Luo M."/>
            <person name="Machado C.A."/>
            <person name="Makalowski W."/>
            <person name="Marzo M."/>
            <person name="Matsuda M."/>
            <person name="Matzkin L."/>
            <person name="McAllister B."/>
            <person name="McBride C.S."/>
            <person name="McKernan B."/>
            <person name="McKernan K."/>
            <person name="Mendez-Lago M."/>
            <person name="Minx P."/>
            <person name="Mollenhauer M.U."/>
            <person name="Montooth K."/>
            <person name="Mount S.M."/>
            <person name="Mu X."/>
            <person name="Myers E."/>
            <person name="Negre B."/>
            <person name="Newfeld S."/>
            <person name="Nielsen R."/>
            <person name="Noor M.A."/>
            <person name="O'Grady P."/>
            <person name="Pachter L."/>
            <person name="Papaceit M."/>
            <person name="Parisi M.J."/>
            <person name="Parisi M."/>
            <person name="Parts L."/>
            <person name="Pedersen J.S."/>
            <person name="Pesole G."/>
            <person name="Phillippy A.M."/>
            <person name="Ponting C.P."/>
            <person name="Pop M."/>
            <person name="Porcelli D."/>
            <person name="Powell J.R."/>
            <person name="Prohaska S."/>
            <person name="Pruitt K."/>
            <person name="Puig M."/>
            <person name="Quesneville H."/>
            <person name="Ram K.R."/>
            <person name="Rand D."/>
            <person name="Rasmussen M.D."/>
            <person name="Reed L.K."/>
            <person name="Reenan R."/>
            <person name="Reily A."/>
            <person name="Remington K.A."/>
            <person name="Rieger T.T."/>
            <person name="Ritchie M.G."/>
            <person name="Robin C."/>
            <person name="Rogers Y.H."/>
            <person name="Rohde C."/>
            <person name="Rozas J."/>
            <person name="Rubenfield M.J."/>
            <person name="Ruiz A."/>
            <person name="Russo S."/>
            <person name="Salzberg S.L."/>
            <person name="Sanchez-Gracia A."/>
            <person name="Saranga D.J."/>
            <person name="Sato H."/>
            <person name="Schaeffer S.W."/>
            <person name="Schatz M.C."/>
            <person name="Schlenke T."/>
            <person name="Schwartz R."/>
            <person name="Segarra C."/>
            <person name="Singh R.S."/>
            <person name="Sirot L."/>
            <person name="Sirota M."/>
            <person name="Sisneros N.B."/>
            <person name="Smith C.D."/>
            <person name="Smith T.F."/>
            <person name="Spieth J."/>
            <person name="Stage D.E."/>
            <person name="Stark A."/>
            <person name="Stephan W."/>
            <person name="Strausberg R.L."/>
            <person name="Strempel S."/>
            <person name="Sturgill D."/>
            <person name="Sutton G."/>
            <person name="Sutton G.G."/>
            <person name="Tao W."/>
            <person name="Teichmann S."/>
            <person name="Tobari Y.N."/>
            <person name="Tomimura Y."/>
            <person name="Tsolas J.M."/>
            <person name="Valente V.L."/>
            <person name="Venter E."/>
            <person name="Venter J.C."/>
            <person name="Vicario S."/>
            <person name="Vieira F.G."/>
            <person name="Vilella A.J."/>
            <person name="Villasante A."/>
            <person name="Walenz B."/>
            <person name="Wang J."/>
            <person name="Wasserman M."/>
            <person name="Watts T."/>
            <person name="Wilson D."/>
            <person name="Wilson R.K."/>
            <person name="Wing R.A."/>
            <person name="Wolfner M.F."/>
            <person name="Wong A."/>
            <person name="Wong G.K."/>
            <person name="Wu C.I."/>
            <person name="Wu G."/>
            <person name="Yamamoto D."/>
            <person name="Yang H.P."/>
            <person name="Yang S.P."/>
            <person name="Yorke J.A."/>
            <person name="Yoshida K."/>
            <person name="Zdobnov E."/>
            <person name="Zhang P."/>
            <person name="Zhang Y."/>
            <person name="Zimin A.V."/>
            <person name="Baldwin J."/>
            <person name="Abdouelleil A."/>
            <person name="Abdulkadir J."/>
            <person name="Abebe A."/>
            <person name="Abera B."/>
            <person name="Abreu J."/>
            <person name="Acer S.C."/>
            <person name="Aftuck L."/>
            <person name="Alexander A."/>
            <person name="An P."/>
            <person name="Anderson E."/>
            <person name="Anderson S."/>
            <person name="Arachi H."/>
            <person name="Azer M."/>
            <person name="Bachantsang P."/>
            <person name="Barry A."/>
            <person name="Bayul T."/>
            <person name="Berlin A."/>
            <person name="Bessette D."/>
            <person name="Bloom T."/>
            <person name="Blye J."/>
            <person name="Boguslavskiy L."/>
            <person name="Bonnet C."/>
            <person name="Boukhgalter B."/>
            <person name="Bourzgui I."/>
            <person name="Brown A."/>
            <person name="Cahill P."/>
            <person name="Channer S."/>
            <person name="Cheshatsang Y."/>
            <person name="Chuda L."/>
            <person name="Citroen M."/>
            <person name="Collymore A."/>
            <person name="Cooke P."/>
            <person name="Costello M."/>
            <person name="D'Aco K."/>
            <person name="Daza R."/>
            <person name="De Haan G."/>
            <person name="DeGray S."/>
            <person name="DeMaso C."/>
            <person name="Dhargay N."/>
            <person name="Dooley K."/>
            <person name="Dooley E."/>
            <person name="Doricent M."/>
            <person name="Dorje P."/>
            <person name="Dorjee K."/>
            <person name="Dupes A."/>
            <person name="Elong R."/>
            <person name="Falk J."/>
            <person name="Farina A."/>
            <person name="Faro S."/>
            <person name="Ferguson D."/>
            <person name="Fisher S."/>
            <person name="Foley C.D."/>
            <person name="Franke A."/>
            <person name="Friedrich D."/>
            <person name="Gadbois L."/>
            <person name="Gearin G."/>
            <person name="Gearin C.R."/>
            <person name="Giannoukos G."/>
            <person name="Goode T."/>
            <person name="Graham J."/>
            <person name="Grandbois E."/>
            <person name="Grewal S."/>
            <person name="Gyaltsen K."/>
            <person name="Hafez N."/>
            <person name="Hagos B."/>
            <person name="Hall J."/>
            <person name="Henson C."/>
            <person name="Hollinger A."/>
            <person name="Honan T."/>
            <person name="Huard M.D."/>
            <person name="Hughes L."/>
            <person name="Hurhula B."/>
            <person name="Husby M.E."/>
            <person name="Kamat A."/>
            <person name="Kanga B."/>
            <person name="Kashin S."/>
            <person name="Khazanovich D."/>
            <person name="Kisner P."/>
            <person name="Lance K."/>
            <person name="Lara M."/>
            <person name="Lee W."/>
            <person name="Lennon N."/>
            <person name="Letendre F."/>
            <person name="LeVine R."/>
            <person name="Lipovsky A."/>
            <person name="Liu X."/>
            <person name="Liu J."/>
            <person name="Liu S."/>
            <person name="Lokyitsang T."/>
            <person name="Lokyitsang Y."/>
            <person name="Lubonja R."/>
            <person name="Lui A."/>
            <person name="MacDonald P."/>
            <person name="Magnisalis V."/>
            <person name="Maru K."/>
            <person name="Matthews C."/>
            <person name="McCusker W."/>
            <person name="McDonough S."/>
            <person name="Mehta T."/>
            <person name="Meldrim J."/>
            <person name="Meneus L."/>
            <person name="Mihai O."/>
            <person name="Mihalev A."/>
            <person name="Mihova T."/>
            <person name="Mittelman R."/>
            <person name="Mlenga V."/>
            <person name="Montmayeur A."/>
            <person name="Mulrain L."/>
            <person name="Navidi A."/>
            <person name="Naylor J."/>
            <person name="Negash T."/>
            <person name="Nguyen T."/>
            <person name="Nguyen N."/>
            <person name="Nicol R."/>
            <person name="Norbu C."/>
            <person name="Norbu N."/>
            <person name="Novod N."/>
            <person name="O'Neill B."/>
            <person name="Osman S."/>
            <person name="Markiewicz E."/>
            <person name="Oyono O.L."/>
            <person name="Patti C."/>
            <person name="Phunkhang P."/>
            <person name="Pierre F."/>
            <person name="Priest M."/>
            <person name="Raghuraman S."/>
            <person name="Rege F."/>
            <person name="Reyes R."/>
            <person name="Rise C."/>
            <person name="Rogov P."/>
            <person name="Ross K."/>
            <person name="Ryan E."/>
            <person name="Settipalli S."/>
            <person name="Shea T."/>
            <person name="Sherpa N."/>
            <person name="Shi L."/>
            <person name="Shih D."/>
            <person name="Sparrow T."/>
            <person name="Spaulding J."/>
            <person name="Stalker J."/>
            <person name="Stange-Thomann N."/>
            <person name="Stavropoulos S."/>
            <person name="Stone C."/>
            <person name="Strader C."/>
            <person name="Tesfaye S."/>
            <person name="Thomson T."/>
            <person name="Thoulutsang Y."/>
            <person name="Thoulutsang D."/>
            <person name="Topham K."/>
            <person name="Topping I."/>
            <person name="Tsamla T."/>
            <person name="Vassiliev H."/>
            <person name="Vo A."/>
            <person name="Wangchuk T."/>
            <person name="Wangdi T."/>
            <person name="Weiand M."/>
            <person name="Wilkinson J."/>
            <person name="Wilson A."/>
            <person name="Yadav S."/>
            <person name="Young G."/>
            <person name="Yu Q."/>
            <person name="Zembek L."/>
            <person name="Zhong D."/>
            <person name="Zimmer A."/>
            <person name="Zwirko Z."/>
            <person name="Jaffe D.B."/>
            <person name="Alvarez P."/>
            <person name="Brockman W."/>
            <person name="Butler J."/>
            <person name="Chin C."/>
            <person name="Gnerre S."/>
            <person name="Grabherr M."/>
            <person name="Kleber M."/>
            <person name="Mauceli E."/>
            <person name="MacCallum I."/>
        </authorList>
    </citation>
    <scope>NUCLEOTIDE SEQUENCE [LARGE SCALE GENOMIC DNA]</scope>
    <source>
        <strain evidence="3">Tai18E2 / Tucson 14021-0261.01</strain>
    </source>
</reference>
<keyword evidence="3" id="KW-1185">Reference proteome</keyword>
<name>B4P557_DROYA</name>
<gene>
    <name evidence="2" type="primary">Dyak\GE11885</name>
    <name evidence="2" type="synonym">dyak_GLEANR_12179</name>
    <name evidence="2" type="synonym">GE11885</name>
    <name evidence="2" type="ORF">Dyak_GE11885</name>
</gene>
<organism evidence="2 3">
    <name type="scientific">Drosophila yakuba</name>
    <name type="common">Fruit fly</name>
    <dbReference type="NCBI Taxonomy" id="7245"/>
    <lineage>
        <taxon>Eukaryota</taxon>
        <taxon>Metazoa</taxon>
        <taxon>Ecdysozoa</taxon>
        <taxon>Arthropoda</taxon>
        <taxon>Hexapoda</taxon>
        <taxon>Insecta</taxon>
        <taxon>Pterygota</taxon>
        <taxon>Neoptera</taxon>
        <taxon>Endopterygota</taxon>
        <taxon>Diptera</taxon>
        <taxon>Brachycera</taxon>
        <taxon>Muscomorpha</taxon>
        <taxon>Ephydroidea</taxon>
        <taxon>Drosophilidae</taxon>
        <taxon>Drosophila</taxon>
        <taxon>Sophophora</taxon>
    </lineage>
</organism>
<proteinExistence type="predicted"/>
<dbReference type="EMBL" id="CM000158">
    <property type="protein sequence ID" value="EDW91758.2"/>
    <property type="molecule type" value="Genomic_DNA"/>
</dbReference>
<accession>B4P557</accession>
<evidence type="ECO:0000313" key="2">
    <source>
        <dbReference type="EMBL" id="EDW91758.2"/>
    </source>
</evidence>
<sequence>MAHFMLSSVILALLVSLVNSAPTASVTKFVPPINDNGVVLVPSENNYSLRIDLDGSTRDEVVEQIAPDVLQVKGTLSQRFPGSTNLLVTYEAGPNGYVAKYSLYGQSDVGIQVQQLPVNVLKTAAG</sequence>
<dbReference type="AlphaFoldDB" id="B4P557"/>
<feature type="chain" id="PRO_5006458717" evidence="1">
    <location>
        <begin position="21"/>
        <end position="126"/>
    </location>
</feature>
<dbReference type="KEGG" id="dya:Dyak_GE11885"/>
<evidence type="ECO:0000313" key="3">
    <source>
        <dbReference type="Proteomes" id="UP000002282"/>
    </source>
</evidence>
<protein>
    <submittedName>
        <fullName evidence="2">Uncharacterized protein</fullName>
    </submittedName>
</protein>
<dbReference type="Proteomes" id="UP000002282">
    <property type="component" value="Chromosome 2R"/>
</dbReference>
<feature type="signal peptide" evidence="1">
    <location>
        <begin position="1"/>
        <end position="20"/>
    </location>
</feature>
<evidence type="ECO:0000256" key="1">
    <source>
        <dbReference type="SAM" id="SignalP"/>
    </source>
</evidence>
<keyword evidence="1" id="KW-0732">Signal</keyword>
<dbReference type="OrthoDB" id="7849730at2759"/>
<reference evidence="2 3" key="2">
    <citation type="journal article" date="2007" name="PLoS Biol.">
        <title>Principles of genome evolution in the Drosophila melanogaster species group.</title>
        <authorList>
            <person name="Ranz J.M."/>
            <person name="Maurin D."/>
            <person name="Chan Y.S."/>
            <person name="von Grotthuss M."/>
            <person name="Hillier L.W."/>
            <person name="Roote J."/>
            <person name="Ashburner M."/>
            <person name="Bergman C.M."/>
        </authorList>
    </citation>
    <scope>NUCLEOTIDE SEQUENCE [LARGE SCALE GENOMIC DNA]</scope>
    <source>
        <strain evidence="3">Tai18E2 / Tucson 14021-0261.01</strain>
    </source>
</reference>